<sequence>MKTKTVDLAEPIVVKDETYTSLTFRRRKAKDLAVMDLVQGEQRKFLAMLASMADVALPVIEELDADDYERVVSEVMPLMGNSVAGALQRAEGQAKAPNPAHTTG</sequence>
<gene>
    <name evidence="1" type="ORF">SAMN05421853_11011</name>
</gene>
<dbReference type="AlphaFoldDB" id="A0A1I5ZGX0"/>
<accession>A0A1I5ZGX0</accession>
<evidence type="ECO:0000313" key="2">
    <source>
        <dbReference type="Proteomes" id="UP000243106"/>
    </source>
</evidence>
<dbReference type="STRING" id="93684.SAMN05421853_11011"/>
<dbReference type="InterPro" id="IPR019289">
    <property type="entry name" value="Phage_tail_E/E"/>
</dbReference>
<dbReference type="RefSeq" id="WP_093013368.1">
    <property type="nucleotide sequence ID" value="NZ_FOXV01000010.1"/>
</dbReference>
<organism evidence="1 2">
    <name type="scientific">Roseivivax halotolerans</name>
    <dbReference type="NCBI Taxonomy" id="93684"/>
    <lineage>
        <taxon>Bacteria</taxon>
        <taxon>Pseudomonadati</taxon>
        <taxon>Pseudomonadota</taxon>
        <taxon>Alphaproteobacteria</taxon>
        <taxon>Rhodobacterales</taxon>
        <taxon>Roseobacteraceae</taxon>
        <taxon>Roseivivax</taxon>
    </lineage>
</organism>
<dbReference type="Proteomes" id="UP000243106">
    <property type="component" value="Unassembled WGS sequence"/>
</dbReference>
<name>A0A1I5ZGX0_9RHOB</name>
<protein>
    <submittedName>
        <fullName evidence="1">Phage tail assembly chaperone protein, E, or 41 or 14</fullName>
    </submittedName>
</protein>
<evidence type="ECO:0000313" key="1">
    <source>
        <dbReference type="EMBL" id="SFQ55660.1"/>
    </source>
</evidence>
<proteinExistence type="predicted"/>
<keyword evidence="2" id="KW-1185">Reference proteome</keyword>
<dbReference type="Pfam" id="PF10109">
    <property type="entry name" value="Phage_TAC_7"/>
    <property type="match status" value="1"/>
</dbReference>
<dbReference type="EMBL" id="FOXV01000010">
    <property type="protein sequence ID" value="SFQ55660.1"/>
    <property type="molecule type" value="Genomic_DNA"/>
</dbReference>
<reference evidence="2" key="1">
    <citation type="submission" date="2016-10" db="EMBL/GenBank/DDBJ databases">
        <authorList>
            <person name="Varghese N."/>
            <person name="Submissions S."/>
        </authorList>
    </citation>
    <scope>NUCLEOTIDE SEQUENCE [LARGE SCALE GENOMIC DNA]</scope>
    <source>
        <strain evidence="2">JCM 10271</strain>
    </source>
</reference>